<gene>
    <name evidence="2" type="ORF">H4W80_005798</name>
</gene>
<dbReference type="EMBL" id="JADBEK010000001">
    <property type="protein sequence ID" value="MBE1587540.1"/>
    <property type="molecule type" value="Genomic_DNA"/>
</dbReference>
<protein>
    <submittedName>
        <fullName evidence="2">Uncharacterized protein</fullName>
    </submittedName>
</protein>
<feature type="region of interest" description="Disordered" evidence="1">
    <location>
        <begin position="259"/>
        <end position="290"/>
    </location>
</feature>
<dbReference type="Proteomes" id="UP000633509">
    <property type="component" value="Unassembled WGS sequence"/>
</dbReference>
<dbReference type="RefSeq" id="WP_192787913.1">
    <property type="nucleotide sequence ID" value="NZ_JADBEK010000001.1"/>
</dbReference>
<accession>A0ABR9M3R4</accession>
<sequence length="290" mass="30684">MTSNLVDGLAQLAGVHVLDVNPDQVAVDAAAVNRIAPDVAAAATQADSTVRRATEDYQGASATALAESWESAGGGRMLQTAAAMNVLPPVVNGFATVASAARLAEITQLVQLASVLKVAVGAGALGAGVVAARTATTRVAIQRIKHTFERGVAGRLTPAVERITRRLEDLGERVPGPRGGLGNLAPAGAGRISPYAARPLEAASPGGRGMRTFMGWGKKDNTGKFHGNVPDSTMNMTDKEKKQLKKDLEDSIKTRQEEEAWLGFSDKGHQERMRREQEALDMINDDLEPW</sequence>
<feature type="region of interest" description="Disordered" evidence="1">
    <location>
        <begin position="215"/>
        <end position="244"/>
    </location>
</feature>
<evidence type="ECO:0000256" key="1">
    <source>
        <dbReference type="SAM" id="MobiDB-lite"/>
    </source>
</evidence>
<proteinExistence type="predicted"/>
<feature type="compositionally biased region" description="Basic and acidic residues" evidence="1">
    <location>
        <begin position="266"/>
        <end position="278"/>
    </location>
</feature>
<keyword evidence="3" id="KW-1185">Reference proteome</keyword>
<reference evidence="2 3" key="1">
    <citation type="submission" date="2020-10" db="EMBL/GenBank/DDBJ databases">
        <title>Sequencing the genomes of 1000 actinobacteria strains.</title>
        <authorList>
            <person name="Klenk H.-P."/>
        </authorList>
    </citation>
    <scope>NUCLEOTIDE SEQUENCE [LARGE SCALE GENOMIC DNA]</scope>
    <source>
        <strain evidence="2 3">DSM 43173</strain>
    </source>
</reference>
<evidence type="ECO:0000313" key="3">
    <source>
        <dbReference type="Proteomes" id="UP000633509"/>
    </source>
</evidence>
<name>A0ABR9M3R4_9ACTN</name>
<comment type="caution">
    <text evidence="2">The sequence shown here is derived from an EMBL/GenBank/DDBJ whole genome shotgun (WGS) entry which is preliminary data.</text>
</comment>
<organism evidence="2 3">
    <name type="scientific">Nonomuraea angiospora</name>
    <dbReference type="NCBI Taxonomy" id="46172"/>
    <lineage>
        <taxon>Bacteria</taxon>
        <taxon>Bacillati</taxon>
        <taxon>Actinomycetota</taxon>
        <taxon>Actinomycetes</taxon>
        <taxon>Streptosporangiales</taxon>
        <taxon>Streptosporangiaceae</taxon>
        <taxon>Nonomuraea</taxon>
    </lineage>
</organism>
<evidence type="ECO:0000313" key="2">
    <source>
        <dbReference type="EMBL" id="MBE1587540.1"/>
    </source>
</evidence>